<dbReference type="EMBL" id="JAQTJK010000020">
    <property type="protein sequence ID" value="MDK2042431.1"/>
    <property type="molecule type" value="Genomic_DNA"/>
</dbReference>
<dbReference type="Proteomes" id="UP001237501">
    <property type="component" value="Unassembled WGS sequence"/>
</dbReference>
<evidence type="ECO:0000313" key="3">
    <source>
        <dbReference type="Proteomes" id="UP001237501"/>
    </source>
</evidence>
<protein>
    <submittedName>
        <fullName evidence="2">Uncharacterized protein</fullName>
    </submittedName>
</protein>
<keyword evidence="1" id="KW-1133">Transmembrane helix</keyword>
<evidence type="ECO:0000256" key="1">
    <source>
        <dbReference type="SAM" id="Phobius"/>
    </source>
</evidence>
<accession>A0AAW6VJF6</accession>
<dbReference type="RefSeq" id="WP_151947820.1">
    <property type="nucleotide sequence ID" value="NZ_CABVRF010000013.1"/>
</dbReference>
<keyword evidence="1" id="KW-0812">Transmembrane</keyword>
<name>A0AAW6VJF6_9BACT</name>
<gene>
    <name evidence="2" type="ORF">PT517_11655</name>
</gene>
<sequence length="489" mass="57019">MNNKLEEALKYCHEKSDPKENLETTPPSDEKIKIPCIWAFEVFPPEYIENFHKSIEKLGWVEEKLEGLDYFQETLHNMRHQNYAGGWINLGYIVDESTKNIMPGVRKGKLPKEVKQINASIFQPIPSTTILICQFIFQDELACNIEKILRKEYKTYLQENQKSVSFISPENQKRNAIKLELEFLNSICSDWIKENFNGLYSSTFINENHPVCNLITLKKNTPFEKNDDTNHYNSYLSILNLNNKYEGWIDKDQNGLYLTISSERDNVRKKLVLSYNEQSNQILEDENIKLYGNNKASATLNSLTHSLDNTLGTWVLHVLLNSYSYKINDLRDLYGKSNKKSLKQSISTLSELDYEVLQAQKNIIPFISEMKHFCKDNFSFMHNIKEFISLENKTDKPSELFKNIKGSIKFQIELLEQNQKMLKETSTSVREVNGLLVSDKIAETNIKLQKSIKWMTIVILILTCITTFYSLPDDKRENITSYFQNLLKK</sequence>
<reference evidence="2" key="1">
    <citation type="journal article" date="2023" name="Antibiotics">
        <title>Genomic Characterization of Antibiotic-Resistant Campylobacterales Isolated from Chilean Poultry Meat.</title>
        <authorList>
            <person name="Concha-Toloza M."/>
            <person name="Lopez-Cantillo M."/>
            <person name="Molina-Mora J.A."/>
            <person name="Collado L."/>
        </authorList>
    </citation>
    <scope>NUCLEOTIDE SEQUENCE</scope>
    <source>
        <strain evidence="2">FR1p153A2</strain>
    </source>
</reference>
<reference evidence="2" key="2">
    <citation type="submission" date="2023-02" db="EMBL/GenBank/DDBJ databases">
        <authorList>
            <person name="Concha-Toloza M."/>
            <person name="Lopez-Cantillo M."/>
            <person name="Molina-Mora J."/>
            <person name="Collado L."/>
        </authorList>
    </citation>
    <scope>NUCLEOTIDE SEQUENCE</scope>
    <source>
        <strain evidence="2">FR1p153A2</strain>
    </source>
</reference>
<keyword evidence="1" id="KW-0472">Membrane</keyword>
<evidence type="ECO:0000313" key="2">
    <source>
        <dbReference type="EMBL" id="MDK2042431.1"/>
    </source>
</evidence>
<organism evidence="2 3">
    <name type="scientific">Aliarcobacter butzleri</name>
    <dbReference type="NCBI Taxonomy" id="28197"/>
    <lineage>
        <taxon>Bacteria</taxon>
        <taxon>Pseudomonadati</taxon>
        <taxon>Campylobacterota</taxon>
        <taxon>Epsilonproteobacteria</taxon>
        <taxon>Campylobacterales</taxon>
        <taxon>Arcobacteraceae</taxon>
        <taxon>Aliarcobacter</taxon>
    </lineage>
</organism>
<comment type="caution">
    <text evidence="2">The sequence shown here is derived from an EMBL/GenBank/DDBJ whole genome shotgun (WGS) entry which is preliminary data.</text>
</comment>
<feature type="transmembrane region" description="Helical" evidence="1">
    <location>
        <begin position="454"/>
        <end position="471"/>
    </location>
</feature>
<proteinExistence type="predicted"/>
<dbReference type="AlphaFoldDB" id="A0AAW6VJF6"/>